<evidence type="ECO:0000256" key="1">
    <source>
        <dbReference type="SAM" id="MobiDB-lite"/>
    </source>
</evidence>
<dbReference type="Proteomes" id="UP001215598">
    <property type="component" value="Unassembled WGS sequence"/>
</dbReference>
<proteinExistence type="predicted"/>
<feature type="region of interest" description="Disordered" evidence="1">
    <location>
        <begin position="115"/>
        <end position="152"/>
    </location>
</feature>
<dbReference type="EMBL" id="JARKIB010000581">
    <property type="protein sequence ID" value="KAJ7698848.1"/>
    <property type="molecule type" value="Genomic_DNA"/>
</dbReference>
<sequence>MAAPALVQPDLLNAFRTHYQRFQASVNDIAQNPTDAVVIARLGDDLDEYAELVQQNMGIFEPAELELIQTSIIDPDFLQWAYSQRSTAGIHRFLGLSRSTVRSALLRHGIATPQSNPFSFNAGGSDDEEDEDEFSEDEDPPADGKNDDLLDPNIPIPPYLPAEVEDLAANPPSVASYTGPLSDMSDDDLDLLLLRLRSHFRRAGLAMLDGMLRRLGHRVPRERVRHSLLRIDPVRRIFERIRIRRRIYSVLGPNSLWHHGGQHGTICVHNVRIERLWVDITAQLGATWSERFTILELRHGLDINNIAHIWLLHFLFLATINSQLAFFAQSWNQHRIQIRRGPNRSPADMFVFDMLVHGVRGNQLPVEVVMDEEELEVYGIDWPGLRDDTLLASQRANNPTAEGATSWIGRVGPPPLSDLSSVVVDTPVGLLQEGEEVGLYNAVVHLLGSAQDEDCIAVWTNALAHARCLHPNIF</sequence>
<feature type="domain" description="Integrase core" evidence="2">
    <location>
        <begin position="267"/>
        <end position="357"/>
    </location>
</feature>
<evidence type="ECO:0000313" key="3">
    <source>
        <dbReference type="EMBL" id="KAJ7698848.1"/>
    </source>
</evidence>
<evidence type="ECO:0000313" key="4">
    <source>
        <dbReference type="Proteomes" id="UP001215598"/>
    </source>
</evidence>
<dbReference type="InterPro" id="IPR058913">
    <property type="entry name" value="Integrase_dom_put"/>
</dbReference>
<evidence type="ECO:0000259" key="2">
    <source>
        <dbReference type="Pfam" id="PF24764"/>
    </source>
</evidence>
<organism evidence="3 4">
    <name type="scientific">Mycena metata</name>
    <dbReference type="NCBI Taxonomy" id="1033252"/>
    <lineage>
        <taxon>Eukaryota</taxon>
        <taxon>Fungi</taxon>
        <taxon>Dikarya</taxon>
        <taxon>Basidiomycota</taxon>
        <taxon>Agaricomycotina</taxon>
        <taxon>Agaricomycetes</taxon>
        <taxon>Agaricomycetidae</taxon>
        <taxon>Agaricales</taxon>
        <taxon>Marasmiineae</taxon>
        <taxon>Mycenaceae</taxon>
        <taxon>Mycena</taxon>
    </lineage>
</organism>
<accession>A0AAD7GPD0</accession>
<gene>
    <name evidence="3" type="ORF">B0H16DRAFT_1349353</name>
</gene>
<dbReference type="AlphaFoldDB" id="A0AAD7GPD0"/>
<dbReference type="Pfam" id="PF24764">
    <property type="entry name" value="rva_4"/>
    <property type="match status" value="1"/>
</dbReference>
<comment type="caution">
    <text evidence="3">The sequence shown here is derived from an EMBL/GenBank/DDBJ whole genome shotgun (WGS) entry which is preliminary data.</text>
</comment>
<reference evidence="3" key="1">
    <citation type="submission" date="2023-03" db="EMBL/GenBank/DDBJ databases">
        <title>Massive genome expansion in bonnet fungi (Mycena s.s.) driven by repeated elements and novel gene families across ecological guilds.</title>
        <authorList>
            <consortium name="Lawrence Berkeley National Laboratory"/>
            <person name="Harder C.B."/>
            <person name="Miyauchi S."/>
            <person name="Viragh M."/>
            <person name="Kuo A."/>
            <person name="Thoen E."/>
            <person name="Andreopoulos B."/>
            <person name="Lu D."/>
            <person name="Skrede I."/>
            <person name="Drula E."/>
            <person name="Henrissat B."/>
            <person name="Morin E."/>
            <person name="Kohler A."/>
            <person name="Barry K."/>
            <person name="LaButti K."/>
            <person name="Morin E."/>
            <person name="Salamov A."/>
            <person name="Lipzen A."/>
            <person name="Mereny Z."/>
            <person name="Hegedus B."/>
            <person name="Baldrian P."/>
            <person name="Stursova M."/>
            <person name="Weitz H."/>
            <person name="Taylor A."/>
            <person name="Grigoriev I.V."/>
            <person name="Nagy L.G."/>
            <person name="Martin F."/>
            <person name="Kauserud H."/>
        </authorList>
    </citation>
    <scope>NUCLEOTIDE SEQUENCE</scope>
    <source>
        <strain evidence="3">CBHHK182m</strain>
    </source>
</reference>
<dbReference type="PANTHER" id="PTHR46791">
    <property type="entry name" value="EXPRESSED PROTEIN"/>
    <property type="match status" value="1"/>
</dbReference>
<feature type="compositionally biased region" description="Acidic residues" evidence="1">
    <location>
        <begin position="125"/>
        <end position="141"/>
    </location>
</feature>
<keyword evidence="4" id="KW-1185">Reference proteome</keyword>
<name>A0AAD7GPD0_9AGAR</name>
<protein>
    <recommendedName>
        <fullName evidence="2">Integrase core domain-containing protein</fullName>
    </recommendedName>
</protein>
<dbReference type="PANTHER" id="PTHR46791:SF5">
    <property type="entry name" value="CLR5 DOMAIN-CONTAINING PROTEIN-RELATED"/>
    <property type="match status" value="1"/>
</dbReference>